<feature type="compositionally biased region" description="Polar residues" evidence="1">
    <location>
        <begin position="27"/>
        <end position="53"/>
    </location>
</feature>
<dbReference type="Pfam" id="PF01547">
    <property type="entry name" value="SBP_bac_1"/>
    <property type="match status" value="1"/>
</dbReference>
<gene>
    <name evidence="3" type="ORF">SAMN02745229_03866</name>
</gene>
<accession>A0A1M6F844</accession>
<feature type="chain" id="PRO_5038708660" description="ABC-type glycerol-3-phosphate transport system, substrate-binding protein" evidence="2">
    <location>
        <begin position="25"/>
        <end position="490"/>
    </location>
</feature>
<evidence type="ECO:0000313" key="3">
    <source>
        <dbReference type="EMBL" id="SHI93832.1"/>
    </source>
</evidence>
<keyword evidence="2" id="KW-0732">Signal</keyword>
<dbReference type="RefSeq" id="WP_073390193.1">
    <property type="nucleotide sequence ID" value="NZ_FQXK01000048.1"/>
</dbReference>
<dbReference type="EMBL" id="FQXK01000048">
    <property type="protein sequence ID" value="SHI93832.1"/>
    <property type="molecule type" value="Genomic_DNA"/>
</dbReference>
<evidence type="ECO:0008006" key="5">
    <source>
        <dbReference type="Google" id="ProtNLM"/>
    </source>
</evidence>
<evidence type="ECO:0000256" key="2">
    <source>
        <dbReference type="SAM" id="SignalP"/>
    </source>
</evidence>
<keyword evidence="4" id="KW-1185">Reference proteome</keyword>
<dbReference type="PANTHER" id="PTHR43649">
    <property type="entry name" value="ARABINOSE-BINDING PROTEIN-RELATED"/>
    <property type="match status" value="1"/>
</dbReference>
<sequence>MKKQLANKAIAVATITAMSAGLVACNNSGDAGNNDQAPAGDSTGTQEQASNDATDAPAEDEGPQIITDENGNPIDLGGMEIVVRDWWSPEEPAEPSNDYEESLDEYREWIQETYNFKIKQVAISDWGTTPQDFVDYVTTGGDDVNYVFIVRGDAAIVSAMSTGLMYDLSTLDCLDFTQDKFTKNLIHEQYSKGDAIYAMSAGIAEPRTGVYFNKRLLQDAGIDPDSIYDMQADGTWTWDKFEELMAKCQRDTDNDGIDDVYGLTLNEGVMTTAAVFSNGGSYVGKDDDGYYTYNLESPETQEALEWAVDMYNKFDNHDPEGAEWDYYKEEFVQGHAAFMVEDEYAGTPGNFLADMEDEVGFVMFPKGPKMDTYINVWSNNPACIPGCYDADRAWKIAFAYNLYTEAPAGYEDYNGFLSTARQGVFDERAIDETITMMSEQEHGTVAYHDMIPNLNLGQDLVWSIGPNADVAALTEAIADTWKAYIDEANK</sequence>
<protein>
    <recommendedName>
        <fullName evidence="5">ABC-type glycerol-3-phosphate transport system, substrate-binding protein</fullName>
    </recommendedName>
</protein>
<name>A0A1M6F844_BUTFI</name>
<dbReference type="Proteomes" id="UP000184278">
    <property type="component" value="Unassembled WGS sequence"/>
</dbReference>
<reference evidence="4" key="1">
    <citation type="submission" date="2016-11" db="EMBL/GenBank/DDBJ databases">
        <authorList>
            <person name="Varghese N."/>
            <person name="Submissions S."/>
        </authorList>
    </citation>
    <scope>NUCLEOTIDE SEQUENCE [LARGE SCALE GENOMIC DNA]</scope>
    <source>
        <strain evidence="4">DSM 3071</strain>
    </source>
</reference>
<dbReference type="STRING" id="1121131.SAMN02745229_03866"/>
<dbReference type="InterPro" id="IPR006059">
    <property type="entry name" value="SBP"/>
</dbReference>
<evidence type="ECO:0000256" key="1">
    <source>
        <dbReference type="SAM" id="MobiDB-lite"/>
    </source>
</evidence>
<dbReference type="InterPro" id="IPR050490">
    <property type="entry name" value="Bact_solute-bd_prot1"/>
</dbReference>
<evidence type="ECO:0000313" key="4">
    <source>
        <dbReference type="Proteomes" id="UP000184278"/>
    </source>
</evidence>
<feature type="signal peptide" evidence="2">
    <location>
        <begin position="1"/>
        <end position="24"/>
    </location>
</feature>
<feature type="region of interest" description="Disordered" evidence="1">
    <location>
        <begin position="27"/>
        <end position="75"/>
    </location>
</feature>
<proteinExistence type="predicted"/>
<dbReference type="PANTHER" id="PTHR43649:SF12">
    <property type="entry name" value="DIACETYLCHITOBIOSE BINDING PROTEIN DASA"/>
    <property type="match status" value="1"/>
</dbReference>
<dbReference type="PROSITE" id="PS51257">
    <property type="entry name" value="PROKAR_LIPOPROTEIN"/>
    <property type="match status" value="1"/>
</dbReference>
<dbReference type="GeneID" id="89510046"/>
<dbReference type="OrthoDB" id="383937at2"/>
<dbReference type="SUPFAM" id="SSF53850">
    <property type="entry name" value="Periplasmic binding protein-like II"/>
    <property type="match status" value="1"/>
</dbReference>
<organism evidence="3 4">
    <name type="scientific">Butyrivibrio fibrisolvens DSM 3071</name>
    <dbReference type="NCBI Taxonomy" id="1121131"/>
    <lineage>
        <taxon>Bacteria</taxon>
        <taxon>Bacillati</taxon>
        <taxon>Bacillota</taxon>
        <taxon>Clostridia</taxon>
        <taxon>Lachnospirales</taxon>
        <taxon>Lachnospiraceae</taxon>
        <taxon>Butyrivibrio</taxon>
    </lineage>
</organism>
<dbReference type="AlphaFoldDB" id="A0A1M6F844"/>
<dbReference type="Gene3D" id="3.40.190.10">
    <property type="entry name" value="Periplasmic binding protein-like II"/>
    <property type="match status" value="1"/>
</dbReference>